<organism evidence="4 5">
    <name type="scientific">Roseburia inulinivorans</name>
    <dbReference type="NCBI Taxonomy" id="360807"/>
    <lineage>
        <taxon>Bacteria</taxon>
        <taxon>Bacillati</taxon>
        <taxon>Bacillota</taxon>
        <taxon>Clostridia</taxon>
        <taxon>Lachnospirales</taxon>
        <taxon>Lachnospiraceae</taxon>
        <taxon>Roseburia</taxon>
    </lineage>
</organism>
<comment type="similarity">
    <text evidence="1">Belongs to the LytR/CpsA/Psr (LCP) family.</text>
</comment>
<reference evidence="4 5" key="1">
    <citation type="submission" date="2015-09" db="EMBL/GenBank/DDBJ databases">
        <authorList>
            <consortium name="Pathogen Informatics"/>
        </authorList>
    </citation>
    <scope>NUCLEOTIDE SEQUENCE [LARGE SCALE GENOMIC DNA]</scope>
    <source>
        <strain evidence="4 5">2789STDY5608835</strain>
    </source>
</reference>
<evidence type="ECO:0000313" key="4">
    <source>
        <dbReference type="EMBL" id="CUO08052.1"/>
    </source>
</evidence>
<dbReference type="Pfam" id="PF03816">
    <property type="entry name" value="LytR_cpsA_psr"/>
    <property type="match status" value="1"/>
</dbReference>
<sequence>MNKQKSTEQTKKQQKTWIKIIKIVGIVLICLILFALIAFGVLRALGKSGIRKNISGEAPVLESTESTEEGWQDGWIRYNGQIYAYNEDIMTFLVMGVDNDDVVKKAKDGLSGGQADAMFLAVMNPHDKSVSIIAVNRNAMALVDVYDEDGVYMGQYTKQITLQHGYGDGMELSCERSVAAVSRLFYNLPISGYAAINMGAIPALNDAVGGVQVTVLDDVIYPEYDMDLHQGDEVTLTGHQAYWYVRGRNENVFNSSSLRLERQKQFLTTFIAQAKNQAITNPSIAVDLYNTISKYMVTDIDITKFTYLASEALGYNFDISHLYTMQGETLMGDKYEEFYVDDDALYQLIIDVFYEPVESEDIK</sequence>
<evidence type="ECO:0000259" key="3">
    <source>
        <dbReference type="Pfam" id="PF03816"/>
    </source>
</evidence>
<accession>A0A174C3R7</accession>
<dbReference type="PANTHER" id="PTHR33392">
    <property type="entry name" value="POLYISOPRENYL-TEICHOIC ACID--PEPTIDOGLYCAN TEICHOIC ACID TRANSFERASE TAGU"/>
    <property type="match status" value="1"/>
</dbReference>
<dbReference type="PANTHER" id="PTHR33392:SF6">
    <property type="entry name" value="POLYISOPRENYL-TEICHOIC ACID--PEPTIDOGLYCAN TEICHOIC ACID TRANSFERASE TAGU"/>
    <property type="match status" value="1"/>
</dbReference>
<gene>
    <name evidence="4" type="primary">brpA_2</name>
    <name evidence="4" type="ORF">ERS852392_02103</name>
</gene>
<dbReference type="Gene3D" id="3.40.630.190">
    <property type="entry name" value="LCP protein"/>
    <property type="match status" value="1"/>
</dbReference>
<name>A0A174C3R7_9FIRM</name>
<dbReference type="Proteomes" id="UP000095395">
    <property type="component" value="Unassembled WGS sequence"/>
</dbReference>
<dbReference type="RefSeq" id="WP_055302227.1">
    <property type="nucleotide sequence ID" value="NZ_CAKZTK010000063.1"/>
</dbReference>
<protein>
    <submittedName>
        <fullName evidence="4">Biofilm regulatory protein A</fullName>
    </submittedName>
</protein>
<keyword evidence="2" id="KW-0472">Membrane</keyword>
<evidence type="ECO:0000256" key="1">
    <source>
        <dbReference type="ARBA" id="ARBA00006068"/>
    </source>
</evidence>
<keyword evidence="2" id="KW-1133">Transmembrane helix</keyword>
<proteinExistence type="inferred from homology"/>
<dbReference type="InterPro" id="IPR004474">
    <property type="entry name" value="LytR_CpsA_psr"/>
</dbReference>
<keyword evidence="2" id="KW-0812">Transmembrane</keyword>
<dbReference type="InterPro" id="IPR050922">
    <property type="entry name" value="LytR/CpsA/Psr_CW_biosynth"/>
</dbReference>
<feature type="domain" description="Cell envelope-related transcriptional attenuator" evidence="3">
    <location>
        <begin position="115"/>
        <end position="275"/>
    </location>
</feature>
<evidence type="ECO:0000313" key="5">
    <source>
        <dbReference type="Proteomes" id="UP000095395"/>
    </source>
</evidence>
<evidence type="ECO:0000256" key="2">
    <source>
        <dbReference type="SAM" id="Phobius"/>
    </source>
</evidence>
<dbReference type="EMBL" id="CYYR01000014">
    <property type="protein sequence ID" value="CUO08052.1"/>
    <property type="molecule type" value="Genomic_DNA"/>
</dbReference>
<feature type="transmembrane region" description="Helical" evidence="2">
    <location>
        <begin position="20"/>
        <end position="42"/>
    </location>
</feature>
<dbReference type="AlphaFoldDB" id="A0A174C3R7"/>